<feature type="compositionally biased region" description="Low complexity" evidence="1">
    <location>
        <begin position="79"/>
        <end position="88"/>
    </location>
</feature>
<protein>
    <submittedName>
        <fullName evidence="2">Uncharacterized protein</fullName>
    </submittedName>
</protein>
<name>A0A699YZ13_HAELA</name>
<feature type="compositionally biased region" description="Basic residues" evidence="1">
    <location>
        <begin position="25"/>
        <end position="42"/>
    </location>
</feature>
<evidence type="ECO:0000313" key="2">
    <source>
        <dbReference type="EMBL" id="GFH08342.1"/>
    </source>
</evidence>
<evidence type="ECO:0000256" key="1">
    <source>
        <dbReference type="SAM" id="MobiDB-lite"/>
    </source>
</evidence>
<feature type="region of interest" description="Disordered" evidence="1">
    <location>
        <begin position="25"/>
        <end position="88"/>
    </location>
</feature>
<proteinExistence type="predicted"/>
<dbReference type="AlphaFoldDB" id="A0A699YZ13"/>
<dbReference type="Proteomes" id="UP000485058">
    <property type="component" value="Unassembled WGS sequence"/>
</dbReference>
<dbReference type="EMBL" id="BLLF01000155">
    <property type="protein sequence ID" value="GFH08342.1"/>
    <property type="molecule type" value="Genomic_DNA"/>
</dbReference>
<evidence type="ECO:0000313" key="3">
    <source>
        <dbReference type="Proteomes" id="UP000485058"/>
    </source>
</evidence>
<accession>A0A699YZ13</accession>
<reference evidence="2 3" key="1">
    <citation type="submission" date="2020-02" db="EMBL/GenBank/DDBJ databases">
        <title>Draft genome sequence of Haematococcus lacustris strain NIES-144.</title>
        <authorList>
            <person name="Morimoto D."/>
            <person name="Nakagawa S."/>
            <person name="Yoshida T."/>
            <person name="Sawayama S."/>
        </authorList>
    </citation>
    <scope>NUCLEOTIDE SEQUENCE [LARGE SCALE GENOMIC DNA]</scope>
    <source>
        <strain evidence="2 3">NIES-144</strain>
    </source>
</reference>
<keyword evidence="3" id="KW-1185">Reference proteome</keyword>
<organism evidence="2 3">
    <name type="scientific">Haematococcus lacustris</name>
    <name type="common">Green alga</name>
    <name type="synonym">Haematococcus pluvialis</name>
    <dbReference type="NCBI Taxonomy" id="44745"/>
    <lineage>
        <taxon>Eukaryota</taxon>
        <taxon>Viridiplantae</taxon>
        <taxon>Chlorophyta</taxon>
        <taxon>core chlorophytes</taxon>
        <taxon>Chlorophyceae</taxon>
        <taxon>CS clade</taxon>
        <taxon>Chlamydomonadales</taxon>
        <taxon>Haematococcaceae</taxon>
        <taxon>Haematococcus</taxon>
    </lineage>
</organism>
<gene>
    <name evidence="2" type="ORF">HaLaN_03287</name>
</gene>
<comment type="caution">
    <text evidence="2">The sequence shown here is derived from an EMBL/GenBank/DDBJ whole genome shotgun (WGS) entry which is preliminary data.</text>
</comment>
<sequence length="88" mass="9711">MHFSTLAPNTQPGLCYLSSRLNAHRVMAKKKHKKDPGKKQKASRSAQGKQRQERRDGWTTRYQGPRGRSAARLQEDEAQAAGAPPAAG</sequence>